<feature type="compositionally biased region" description="Basic residues" evidence="1">
    <location>
        <begin position="69"/>
        <end position="78"/>
    </location>
</feature>
<organism evidence="2">
    <name type="scientific">Arundo donax</name>
    <name type="common">Giant reed</name>
    <name type="synonym">Donax arundinaceus</name>
    <dbReference type="NCBI Taxonomy" id="35708"/>
    <lineage>
        <taxon>Eukaryota</taxon>
        <taxon>Viridiplantae</taxon>
        <taxon>Streptophyta</taxon>
        <taxon>Embryophyta</taxon>
        <taxon>Tracheophyta</taxon>
        <taxon>Spermatophyta</taxon>
        <taxon>Magnoliopsida</taxon>
        <taxon>Liliopsida</taxon>
        <taxon>Poales</taxon>
        <taxon>Poaceae</taxon>
        <taxon>PACMAD clade</taxon>
        <taxon>Arundinoideae</taxon>
        <taxon>Arundineae</taxon>
        <taxon>Arundo</taxon>
    </lineage>
</organism>
<feature type="compositionally biased region" description="Basic residues" evidence="1">
    <location>
        <begin position="31"/>
        <end position="48"/>
    </location>
</feature>
<feature type="compositionally biased region" description="Low complexity" evidence="1">
    <location>
        <begin position="49"/>
        <end position="60"/>
    </location>
</feature>
<feature type="region of interest" description="Disordered" evidence="1">
    <location>
        <begin position="1"/>
        <end position="171"/>
    </location>
</feature>
<feature type="compositionally biased region" description="Pro residues" evidence="1">
    <location>
        <begin position="80"/>
        <end position="97"/>
    </location>
</feature>
<evidence type="ECO:0000313" key="2">
    <source>
        <dbReference type="EMBL" id="JAD80216.1"/>
    </source>
</evidence>
<name>A0A0A9CX95_ARUDO</name>
<reference evidence="2" key="2">
    <citation type="journal article" date="2015" name="Data Brief">
        <title>Shoot transcriptome of the giant reed, Arundo donax.</title>
        <authorList>
            <person name="Barrero R.A."/>
            <person name="Guerrero F.D."/>
            <person name="Moolhuijzen P."/>
            <person name="Goolsby J.A."/>
            <person name="Tidwell J."/>
            <person name="Bellgard S.E."/>
            <person name="Bellgard M.I."/>
        </authorList>
    </citation>
    <scope>NUCLEOTIDE SEQUENCE</scope>
    <source>
        <tissue evidence="2">Shoot tissue taken approximately 20 cm above the soil surface</tissue>
    </source>
</reference>
<dbReference type="EMBL" id="GBRH01217679">
    <property type="protein sequence ID" value="JAD80216.1"/>
    <property type="molecule type" value="Transcribed_RNA"/>
</dbReference>
<evidence type="ECO:0000256" key="1">
    <source>
        <dbReference type="SAM" id="MobiDB-lite"/>
    </source>
</evidence>
<protein>
    <submittedName>
        <fullName evidence="2">Uncharacterized protein</fullName>
    </submittedName>
</protein>
<feature type="compositionally biased region" description="Basic residues" evidence="1">
    <location>
        <begin position="1"/>
        <end position="16"/>
    </location>
</feature>
<feature type="compositionally biased region" description="Basic and acidic residues" evidence="1">
    <location>
        <begin position="149"/>
        <end position="163"/>
    </location>
</feature>
<dbReference type="AlphaFoldDB" id="A0A0A9CX95"/>
<proteinExistence type="predicted"/>
<sequence>MKWRRRARPHPSRIARRGPSSIALPDSLPRLCRRGPPGRRCGPRRWRRGWPWSSEEAPVVEAEEEGKKATKAKIRRRGPLPNPSPPPSNPHSPPPWSAPHSPWSLTSHPGAPLRSLDCGALRRPRRRHQPLSPAPLPRRRARHPWQAGLHKDGWMFKEEEGKGAGRGSHLL</sequence>
<reference evidence="2" key="1">
    <citation type="submission" date="2014-09" db="EMBL/GenBank/DDBJ databases">
        <authorList>
            <person name="Magalhaes I.L.F."/>
            <person name="Oliveira U."/>
            <person name="Santos F.R."/>
            <person name="Vidigal T.H.D.A."/>
            <person name="Brescovit A.D."/>
            <person name="Santos A.J."/>
        </authorList>
    </citation>
    <scope>NUCLEOTIDE SEQUENCE</scope>
    <source>
        <tissue evidence="2">Shoot tissue taken approximately 20 cm above the soil surface</tissue>
    </source>
</reference>
<accession>A0A0A9CX95</accession>